<dbReference type="SUPFAM" id="SSF52402">
    <property type="entry name" value="Adenine nucleotide alpha hydrolases-like"/>
    <property type="match status" value="2"/>
</dbReference>
<dbReference type="CDD" id="cd00293">
    <property type="entry name" value="USP-like"/>
    <property type="match status" value="2"/>
</dbReference>
<evidence type="ECO:0000313" key="6">
    <source>
        <dbReference type="Proteomes" id="UP000255000"/>
    </source>
</evidence>
<dbReference type="PRINTS" id="PR01438">
    <property type="entry name" value="UNVRSLSTRESS"/>
</dbReference>
<evidence type="ECO:0000256" key="1">
    <source>
        <dbReference type="ARBA" id="ARBA00008791"/>
    </source>
</evidence>
<feature type="domain" description="UspA" evidence="4">
    <location>
        <begin position="1"/>
        <end position="132"/>
    </location>
</feature>
<dbReference type="EMBL" id="UGSK01000001">
    <property type="protein sequence ID" value="SUB02959.1"/>
    <property type="molecule type" value="Genomic_DNA"/>
</dbReference>
<dbReference type="PANTHER" id="PTHR46268">
    <property type="entry name" value="STRESS RESPONSE PROTEIN NHAX"/>
    <property type="match status" value="1"/>
</dbReference>
<name>A0A379A1E0_9HYPH</name>
<keyword evidence="3" id="KW-0067">ATP-binding</keyword>
<dbReference type="GO" id="GO:0005524">
    <property type="term" value="F:ATP binding"/>
    <property type="evidence" value="ECO:0007669"/>
    <property type="project" value="UniProtKB-KW"/>
</dbReference>
<sequence length="286" mass="30819">MLQRIMLATDFSERSDRALRRAVLLAHAHGAALELVHVVDDDRPRRIVDHELSDTRNLLMDLAQSLRAADGITCTVDARLADPFSGIVQAAEDRKPDLLVLGPHRRQILRDAFAGTTAERTIRTTNCPVLMVNGPPAGPWRHALLTTDLSDQSHAALCRFVSLGLTATPASVLHVFDVPALRLTMSGTLHKEDRDLYLSDQASAARGRLAAFVQGVSGLQAGILVRHDETTHAHEILQAADEAGADLIVMANHGKGMLTRMILGSVTAKVLQSAPVDVLVFPASPG</sequence>
<dbReference type="AlphaFoldDB" id="A0A379A1E0"/>
<dbReference type="InterPro" id="IPR014729">
    <property type="entry name" value="Rossmann-like_a/b/a_fold"/>
</dbReference>
<dbReference type="Proteomes" id="UP000255000">
    <property type="component" value="Unassembled WGS sequence"/>
</dbReference>
<organism evidence="5 6">
    <name type="scientific">Pannonibacter phragmitetus</name>
    <dbReference type="NCBI Taxonomy" id="121719"/>
    <lineage>
        <taxon>Bacteria</taxon>
        <taxon>Pseudomonadati</taxon>
        <taxon>Pseudomonadota</taxon>
        <taxon>Alphaproteobacteria</taxon>
        <taxon>Hyphomicrobiales</taxon>
        <taxon>Stappiaceae</taxon>
        <taxon>Pannonibacter</taxon>
    </lineage>
</organism>
<dbReference type="InterPro" id="IPR006015">
    <property type="entry name" value="Universal_stress_UspA"/>
</dbReference>
<gene>
    <name evidence="5" type="ORF">NCTC13350_03936</name>
</gene>
<dbReference type="Pfam" id="PF00582">
    <property type="entry name" value="Usp"/>
    <property type="match status" value="2"/>
</dbReference>
<dbReference type="InterPro" id="IPR006016">
    <property type="entry name" value="UspA"/>
</dbReference>
<accession>A0A379A1E0</accession>
<dbReference type="PANTHER" id="PTHR46268:SF27">
    <property type="entry name" value="UNIVERSAL STRESS PROTEIN RV2623"/>
    <property type="match status" value="1"/>
</dbReference>
<dbReference type="Gene3D" id="3.40.50.620">
    <property type="entry name" value="HUPs"/>
    <property type="match status" value="2"/>
</dbReference>
<evidence type="ECO:0000256" key="3">
    <source>
        <dbReference type="ARBA" id="ARBA00022840"/>
    </source>
</evidence>
<reference evidence="5 6" key="1">
    <citation type="submission" date="2018-06" db="EMBL/GenBank/DDBJ databases">
        <authorList>
            <consortium name="Pathogen Informatics"/>
            <person name="Doyle S."/>
        </authorList>
    </citation>
    <scope>NUCLEOTIDE SEQUENCE [LARGE SCALE GENOMIC DNA]</scope>
    <source>
        <strain evidence="5 6">NCTC13350</strain>
    </source>
</reference>
<dbReference type="RefSeq" id="WP_208975401.1">
    <property type="nucleotide sequence ID" value="NZ_UGSK01000001.1"/>
</dbReference>
<evidence type="ECO:0000259" key="4">
    <source>
        <dbReference type="Pfam" id="PF00582"/>
    </source>
</evidence>
<evidence type="ECO:0000256" key="2">
    <source>
        <dbReference type="ARBA" id="ARBA00022741"/>
    </source>
</evidence>
<evidence type="ECO:0000313" key="5">
    <source>
        <dbReference type="EMBL" id="SUB02959.1"/>
    </source>
</evidence>
<comment type="similarity">
    <text evidence="1">Belongs to the universal stress protein A family.</text>
</comment>
<protein>
    <submittedName>
        <fullName evidence="5">Universal stress protein MSMEG_3950</fullName>
    </submittedName>
</protein>
<keyword evidence="2" id="KW-0547">Nucleotide-binding</keyword>
<proteinExistence type="inferred from homology"/>
<feature type="domain" description="UspA" evidence="4">
    <location>
        <begin position="140"/>
        <end position="282"/>
    </location>
</feature>